<dbReference type="Proteomes" id="UP000228934">
    <property type="component" value="Unassembled WGS sequence"/>
</dbReference>
<reference evidence="3" key="1">
    <citation type="journal article" date="2017" name="Nat. Commun.">
        <title>The North American bullfrog draft genome provides insight into hormonal regulation of long noncoding RNA.</title>
        <authorList>
            <person name="Hammond S.A."/>
            <person name="Warren R.L."/>
            <person name="Vandervalk B.P."/>
            <person name="Kucuk E."/>
            <person name="Khan H."/>
            <person name="Gibb E.A."/>
            <person name="Pandoh P."/>
            <person name="Kirk H."/>
            <person name="Zhao Y."/>
            <person name="Jones M."/>
            <person name="Mungall A.J."/>
            <person name="Coope R."/>
            <person name="Pleasance S."/>
            <person name="Moore R.A."/>
            <person name="Holt R.A."/>
            <person name="Round J.M."/>
            <person name="Ohora S."/>
            <person name="Walle B.V."/>
            <person name="Veldhoen N."/>
            <person name="Helbing C.C."/>
            <person name="Birol I."/>
        </authorList>
    </citation>
    <scope>NUCLEOTIDE SEQUENCE [LARGE SCALE GENOMIC DNA]</scope>
</reference>
<dbReference type="Gene3D" id="2.60.40.10">
    <property type="entry name" value="Immunoglobulins"/>
    <property type="match status" value="1"/>
</dbReference>
<dbReference type="InterPro" id="IPR013783">
    <property type="entry name" value="Ig-like_fold"/>
</dbReference>
<dbReference type="AlphaFoldDB" id="A0A2G9RGU0"/>
<dbReference type="PANTHER" id="PTHR23267">
    <property type="entry name" value="IMMUNOGLOBULIN LIGHT CHAIN"/>
    <property type="match status" value="1"/>
</dbReference>
<evidence type="ECO:0000313" key="2">
    <source>
        <dbReference type="EMBL" id="PIO27087.1"/>
    </source>
</evidence>
<accession>A0A2G9RGU0</accession>
<proteinExistence type="predicted"/>
<dbReference type="SUPFAM" id="SSF48726">
    <property type="entry name" value="Immunoglobulin"/>
    <property type="match status" value="1"/>
</dbReference>
<feature type="transmembrane region" description="Helical" evidence="1">
    <location>
        <begin position="34"/>
        <end position="52"/>
    </location>
</feature>
<keyword evidence="1" id="KW-1133">Transmembrane helix</keyword>
<evidence type="ECO:0008006" key="4">
    <source>
        <dbReference type="Google" id="ProtNLM"/>
    </source>
</evidence>
<keyword evidence="3" id="KW-1185">Reference proteome</keyword>
<evidence type="ECO:0000256" key="1">
    <source>
        <dbReference type="SAM" id="Phobius"/>
    </source>
</evidence>
<sequence>MSALSFNNVIPNFSFLLYFLFSQEGVKMEMSARFFLLFLLFSLGSIGQIRMAKTPNVISTSPRETVTITCTTHKAVNDTNPKFHALPRNYQKPEQSPPLIIYHAYRQNTGVSDEISHTVSIPDVILKIANFEIPDESDFYCQQRKERPNTQ</sequence>
<evidence type="ECO:0000313" key="3">
    <source>
        <dbReference type="Proteomes" id="UP000228934"/>
    </source>
</evidence>
<dbReference type="OrthoDB" id="9664705at2759"/>
<protein>
    <recommendedName>
        <fullName evidence="4">Immunoglobulin V-set domain-containing protein</fullName>
    </recommendedName>
</protein>
<keyword evidence="1" id="KW-0812">Transmembrane</keyword>
<feature type="transmembrane region" description="Helical" evidence="1">
    <location>
        <begin position="6"/>
        <end position="22"/>
    </location>
</feature>
<dbReference type="EMBL" id="KV943397">
    <property type="protein sequence ID" value="PIO27087.1"/>
    <property type="molecule type" value="Genomic_DNA"/>
</dbReference>
<keyword evidence="1" id="KW-0472">Membrane</keyword>
<gene>
    <name evidence="2" type="ORF">AB205_0099720</name>
</gene>
<dbReference type="InterPro" id="IPR050150">
    <property type="entry name" value="IgV_Light_Chain"/>
</dbReference>
<name>A0A2G9RGU0_AQUCT</name>
<organism evidence="2 3">
    <name type="scientific">Aquarana catesbeiana</name>
    <name type="common">American bullfrog</name>
    <name type="synonym">Rana catesbeiana</name>
    <dbReference type="NCBI Taxonomy" id="8400"/>
    <lineage>
        <taxon>Eukaryota</taxon>
        <taxon>Metazoa</taxon>
        <taxon>Chordata</taxon>
        <taxon>Craniata</taxon>
        <taxon>Vertebrata</taxon>
        <taxon>Euteleostomi</taxon>
        <taxon>Amphibia</taxon>
        <taxon>Batrachia</taxon>
        <taxon>Anura</taxon>
        <taxon>Neobatrachia</taxon>
        <taxon>Ranoidea</taxon>
        <taxon>Ranidae</taxon>
        <taxon>Aquarana</taxon>
    </lineage>
</organism>
<dbReference type="InterPro" id="IPR036179">
    <property type="entry name" value="Ig-like_dom_sf"/>
</dbReference>